<comment type="similarity">
    <text evidence="2">Belongs to the outer membrane factor (OMF) (TC 1.B.17) family.</text>
</comment>
<evidence type="ECO:0000313" key="11">
    <source>
        <dbReference type="Proteomes" id="UP000623301"/>
    </source>
</evidence>
<keyword evidence="5" id="KW-0812">Transmembrane</keyword>
<gene>
    <name evidence="10" type="ORF">JBL43_09495</name>
</gene>
<keyword evidence="8" id="KW-0175">Coiled coil</keyword>
<dbReference type="PANTHER" id="PTHR30026">
    <property type="entry name" value="OUTER MEMBRANE PROTEIN TOLC"/>
    <property type="match status" value="1"/>
</dbReference>
<feature type="chain" id="PRO_5046266055" evidence="9">
    <location>
        <begin position="19"/>
        <end position="442"/>
    </location>
</feature>
<evidence type="ECO:0000256" key="4">
    <source>
        <dbReference type="ARBA" id="ARBA00022452"/>
    </source>
</evidence>
<dbReference type="Gene3D" id="1.20.1600.10">
    <property type="entry name" value="Outer membrane efflux proteins (OEP)"/>
    <property type="match status" value="1"/>
</dbReference>
<feature type="coiled-coil region" evidence="8">
    <location>
        <begin position="327"/>
        <end position="354"/>
    </location>
</feature>
<keyword evidence="3" id="KW-0813">Transport</keyword>
<evidence type="ECO:0000256" key="7">
    <source>
        <dbReference type="ARBA" id="ARBA00023237"/>
    </source>
</evidence>
<feature type="signal peptide" evidence="9">
    <location>
        <begin position="1"/>
        <end position="18"/>
    </location>
</feature>
<dbReference type="RefSeq" id="WP_198841214.1">
    <property type="nucleotide sequence ID" value="NZ_JAEHFJ010000004.1"/>
</dbReference>
<dbReference type="InterPro" id="IPR051906">
    <property type="entry name" value="TolC-like"/>
</dbReference>
<dbReference type="PANTHER" id="PTHR30026:SF20">
    <property type="entry name" value="OUTER MEMBRANE PROTEIN TOLC"/>
    <property type="match status" value="1"/>
</dbReference>
<accession>A0ABS0WR64</accession>
<evidence type="ECO:0000313" key="10">
    <source>
        <dbReference type="EMBL" id="MBJ2174470.1"/>
    </source>
</evidence>
<comment type="subcellular location">
    <subcellularLocation>
        <location evidence="1">Cell outer membrane</location>
    </subcellularLocation>
</comment>
<dbReference type="SUPFAM" id="SSF56954">
    <property type="entry name" value="Outer membrane efflux proteins (OEP)"/>
    <property type="match status" value="1"/>
</dbReference>
<evidence type="ECO:0000256" key="8">
    <source>
        <dbReference type="SAM" id="Coils"/>
    </source>
</evidence>
<protein>
    <submittedName>
        <fullName evidence="10">TolC family protein</fullName>
    </submittedName>
</protein>
<dbReference type="Proteomes" id="UP000623301">
    <property type="component" value="Unassembled WGS sequence"/>
</dbReference>
<name>A0ABS0WR64_9FLAO</name>
<reference evidence="10 11" key="1">
    <citation type="submission" date="2020-12" db="EMBL/GenBank/DDBJ databases">
        <title>Aureibaculum luteum sp. nov. and Aureibaculum flavum sp. nov., novel members of the family Flavobacteriaceae isolated from Antarctic intertidal sediments.</title>
        <authorList>
            <person name="He X."/>
            <person name="Zhang X."/>
        </authorList>
    </citation>
    <scope>NUCLEOTIDE SEQUENCE [LARGE SCALE GENOMIC DNA]</scope>
    <source>
        <strain evidence="10 11">A20</strain>
    </source>
</reference>
<proteinExistence type="inferred from homology"/>
<keyword evidence="11" id="KW-1185">Reference proteome</keyword>
<keyword evidence="9" id="KW-0732">Signal</keyword>
<organism evidence="10 11">
    <name type="scientific">Aureibaculum flavum</name>
    <dbReference type="NCBI Taxonomy" id="2795986"/>
    <lineage>
        <taxon>Bacteria</taxon>
        <taxon>Pseudomonadati</taxon>
        <taxon>Bacteroidota</taxon>
        <taxon>Flavobacteriia</taxon>
        <taxon>Flavobacteriales</taxon>
        <taxon>Flavobacteriaceae</taxon>
        <taxon>Aureibaculum</taxon>
    </lineage>
</organism>
<dbReference type="EMBL" id="JAEHFJ010000004">
    <property type="protein sequence ID" value="MBJ2174470.1"/>
    <property type="molecule type" value="Genomic_DNA"/>
</dbReference>
<evidence type="ECO:0000256" key="6">
    <source>
        <dbReference type="ARBA" id="ARBA00023136"/>
    </source>
</evidence>
<keyword evidence="7" id="KW-0998">Cell outer membrane</keyword>
<evidence type="ECO:0000256" key="1">
    <source>
        <dbReference type="ARBA" id="ARBA00004442"/>
    </source>
</evidence>
<keyword evidence="4" id="KW-1134">Transmembrane beta strand</keyword>
<evidence type="ECO:0000256" key="5">
    <source>
        <dbReference type="ARBA" id="ARBA00022692"/>
    </source>
</evidence>
<dbReference type="InterPro" id="IPR003423">
    <property type="entry name" value="OMP_efflux"/>
</dbReference>
<sequence length="442" mass="49572">MKIYLIIASLLFTLFSFGQETTSNATKVWSLEESIAYALEHNITVKDAALNTTLAEVDYNRSKSSRLPNLFGSASQSFSSGNTIDPITSDYVTDQIHSTNMGINSSMTLFQGNQLTNQIKQNKLFLEQSVYLEEVEKNNIELAILETYLQALYSKESIVIAENNLKTSEQEVIRAKTRLDAGTIALNDYTDAQSQAATNKYNIITAKNNYQQYIIELKQLLELAPTDTLEIESIDENMDLVNLELNQVEIYSKALKVLPEINASDLSVAANEKELDIAKGAYLPSLSLSGSLGSGYTSINDNTFSDQFDINFNQKLGLSLTIPIFNRNQTKAAVQTAKINIEKAEIKKQTTEKELYRKIETAYQNTISAQEQLIAAEASMLAAEQSYKLALKKYELGDLSTTDLVINQNTYTNAQQNYLQSKYLNILYHQLLQFYQGNDIKL</sequence>
<dbReference type="Pfam" id="PF02321">
    <property type="entry name" value="OEP"/>
    <property type="match status" value="2"/>
</dbReference>
<comment type="caution">
    <text evidence="10">The sequence shown here is derived from an EMBL/GenBank/DDBJ whole genome shotgun (WGS) entry which is preliminary data.</text>
</comment>
<evidence type="ECO:0000256" key="3">
    <source>
        <dbReference type="ARBA" id="ARBA00022448"/>
    </source>
</evidence>
<evidence type="ECO:0000256" key="9">
    <source>
        <dbReference type="SAM" id="SignalP"/>
    </source>
</evidence>
<evidence type="ECO:0000256" key="2">
    <source>
        <dbReference type="ARBA" id="ARBA00007613"/>
    </source>
</evidence>
<keyword evidence="6" id="KW-0472">Membrane</keyword>